<accession>A0AAV2WIW1</accession>
<reference evidence="1" key="1">
    <citation type="submission" date="2014-05" db="EMBL/GenBank/DDBJ databases">
        <authorList>
            <person name="Urmite Genomes"/>
        </authorList>
    </citation>
    <scope>NUCLEOTIDE SEQUENCE</scope>
    <source>
        <strain evidence="1">DSM 44074</strain>
    </source>
</reference>
<dbReference type="EMBL" id="LK021338">
    <property type="protein sequence ID" value="CDQ44110.1"/>
    <property type="molecule type" value="Genomic_DNA"/>
</dbReference>
<proteinExistence type="predicted"/>
<evidence type="ECO:0000313" key="2">
    <source>
        <dbReference type="Proteomes" id="UP000028864"/>
    </source>
</evidence>
<organism evidence="1 2">
    <name type="scientific">Mycolicibacterium neoaurum</name>
    <name type="common">Mycobacterium neoaurum</name>
    <dbReference type="NCBI Taxonomy" id="1795"/>
    <lineage>
        <taxon>Bacteria</taxon>
        <taxon>Bacillati</taxon>
        <taxon>Actinomycetota</taxon>
        <taxon>Actinomycetes</taxon>
        <taxon>Mycobacteriales</taxon>
        <taxon>Mycobacteriaceae</taxon>
        <taxon>Mycolicibacterium</taxon>
    </lineage>
</organism>
<dbReference type="RefSeq" id="WP_157837319.1">
    <property type="nucleotide sequence ID" value="NZ_CP074376.1"/>
</dbReference>
<name>A0AAV2WIW1_MYCNE</name>
<sequence>MTALQDWLSISPMNPRAVKTLFLDLLRAGNDRPQCSHGPKIMRPGLERC</sequence>
<gene>
    <name evidence="1" type="ORF">BN1047_01986</name>
</gene>
<dbReference type="Proteomes" id="UP000028864">
    <property type="component" value="Unassembled WGS sequence"/>
</dbReference>
<reference evidence="1" key="2">
    <citation type="submission" date="2015-09" db="EMBL/GenBank/DDBJ databases">
        <title>Draft genome sequence of Mycobacterium neoaurum DSM 44074.</title>
        <authorList>
            <person name="Croce O."/>
            <person name="Robert C."/>
            <person name="Raoult D."/>
            <person name="Drancourt M."/>
        </authorList>
    </citation>
    <scope>NUCLEOTIDE SEQUENCE</scope>
    <source>
        <strain evidence="1">DSM 44074</strain>
    </source>
</reference>
<protein>
    <submittedName>
        <fullName evidence="1">Uncharacterized protein</fullName>
    </submittedName>
</protein>
<evidence type="ECO:0000313" key="1">
    <source>
        <dbReference type="EMBL" id="CDQ44110.1"/>
    </source>
</evidence>
<dbReference type="AlphaFoldDB" id="A0AAV2WIW1"/>